<evidence type="ECO:0000313" key="1">
    <source>
        <dbReference type="EMBL" id="ATZ17205.1"/>
    </source>
</evidence>
<organism evidence="1 2">
    <name type="scientific">Williamsoniiplasma luminosum</name>
    <dbReference type="NCBI Taxonomy" id="214888"/>
    <lineage>
        <taxon>Bacteria</taxon>
        <taxon>Bacillati</taxon>
        <taxon>Mycoplasmatota</taxon>
        <taxon>Mollicutes</taxon>
        <taxon>Entomoplasmatales</taxon>
        <taxon>Williamsoniiplasma</taxon>
    </lineage>
</organism>
<name>A0A2K8NTM7_9MOLU</name>
<dbReference type="KEGG" id="elj:ELUMI_v1c04810"/>
<dbReference type="Proteomes" id="UP000232063">
    <property type="component" value="Chromosome"/>
</dbReference>
<reference evidence="1 2" key="1">
    <citation type="submission" date="2017-11" db="EMBL/GenBank/DDBJ databases">
        <title>Genome sequence of Entomoplasma luminosum PIMN-1 (ATCC 49195).</title>
        <authorList>
            <person name="Lo W.-S."/>
            <person name="Gasparich G.E."/>
            <person name="Kuo C.-H."/>
        </authorList>
    </citation>
    <scope>NUCLEOTIDE SEQUENCE [LARGE SCALE GENOMIC DNA]</scope>
    <source>
        <strain evidence="1 2">PIMN-1</strain>
    </source>
</reference>
<keyword evidence="2" id="KW-1185">Reference proteome</keyword>
<proteinExistence type="predicted"/>
<evidence type="ECO:0000313" key="2">
    <source>
        <dbReference type="Proteomes" id="UP000232063"/>
    </source>
</evidence>
<accession>A0A2K8NTM7</accession>
<dbReference type="AlphaFoldDB" id="A0A2K8NTM7"/>
<gene>
    <name evidence="1" type="ORF">ELUMI_v1c04810</name>
</gene>
<sequence length="48" mass="5923">MSKKQFYLEIDLLKKQLNRLNKQPNSDLIEIQKEYILSMLWDLRQEVK</sequence>
<protein>
    <submittedName>
        <fullName evidence="1">Uncharacterized protein</fullName>
    </submittedName>
</protein>
<dbReference type="EMBL" id="CP024963">
    <property type="protein sequence ID" value="ATZ17205.1"/>
    <property type="molecule type" value="Genomic_DNA"/>
</dbReference>